<dbReference type="GO" id="GO:0097730">
    <property type="term" value="C:non-motile cilium"/>
    <property type="evidence" value="ECO:0007669"/>
    <property type="project" value="TreeGrafter"/>
</dbReference>
<evidence type="ECO:0000259" key="8">
    <source>
        <dbReference type="Pfam" id="PF15311"/>
    </source>
</evidence>
<evidence type="ECO:0000256" key="4">
    <source>
        <dbReference type="ARBA" id="ARBA00022490"/>
    </source>
</evidence>
<evidence type="ECO:0000256" key="2">
    <source>
        <dbReference type="ARBA" id="ARBA00004138"/>
    </source>
</evidence>
<proteinExistence type="inferred from homology"/>
<evidence type="ECO:0000256" key="3">
    <source>
        <dbReference type="ARBA" id="ARBA00010091"/>
    </source>
</evidence>
<dbReference type="GO" id="GO:0005814">
    <property type="term" value="C:centriole"/>
    <property type="evidence" value="ECO:0007669"/>
    <property type="project" value="UniProtKB-SubCell"/>
</dbReference>
<evidence type="ECO:0000256" key="6">
    <source>
        <dbReference type="ARBA" id="ARBA00023212"/>
    </source>
</evidence>
<gene>
    <name evidence="10" type="ORF">GSOID_T00019333001</name>
    <name evidence="9" type="ORF">GSOID_T00028868001</name>
</gene>
<accession>E4YLK9</accession>
<dbReference type="EMBL" id="FN654766">
    <property type="protein sequence ID" value="CBY36370.1"/>
    <property type="molecule type" value="Genomic_DNA"/>
</dbReference>
<keyword evidence="7" id="KW-0966">Cell projection</keyword>
<dbReference type="InterPro" id="IPR052319">
    <property type="entry name" value="Centriolar_ciliogenesis_assoc"/>
</dbReference>
<evidence type="ECO:0000256" key="7">
    <source>
        <dbReference type="ARBA" id="ARBA00023273"/>
    </source>
</evidence>
<feature type="domain" description="Centriolar and ciliogenesis-associated protein HYLS1 C-terminal" evidence="8">
    <location>
        <begin position="240"/>
        <end position="322"/>
    </location>
</feature>
<evidence type="ECO:0000313" key="9">
    <source>
        <dbReference type="EMBL" id="CBY36370.1"/>
    </source>
</evidence>
<dbReference type="PANTHER" id="PTHR34174">
    <property type="entry name" value="HYDROLETHALUS SYNDROME PROTEIN 1"/>
    <property type="match status" value="1"/>
</dbReference>
<keyword evidence="5" id="KW-0970">Cilium biogenesis/degradation</keyword>
<keyword evidence="4" id="KW-0963">Cytoplasm</keyword>
<sequence>MVSNDSASFSLDEIKAQLAALGYGDVGQDRLEQFHTDISQLLSADDNQSYPKLYDYDLQTTGDSFLDLTDATEYISLPKINPKQACDQSDSDASSIVSTSSSSISESFFRRAPVSKITRKVLRKSNDGESFVSVIESVRPNDSIVSIERNNADNFDTQSLMSISTIDSELRDRLDRLKINIRQQNDENARPQTAIKKISKVRFDDNHDHTPIYTRPQTAPAAPRNERYWDGERGSNAPAFLKPHFKTGRKDGPVELFQKYRDDWGKFKLPTGEWNRERQAVRKIMSQKDAEPVLPRRKITSDYVVPTTKKRRALAWEVRTALHERRPINN</sequence>
<comment type="similarity">
    <text evidence="3">Belongs to the HYLS1 family.</text>
</comment>
<comment type="subcellular location">
    <subcellularLocation>
        <location evidence="2">Cell projection</location>
        <location evidence="2">Cilium</location>
    </subcellularLocation>
    <subcellularLocation>
        <location evidence="1">Cytoplasm</location>
        <location evidence="1">Cytoskeleton</location>
        <location evidence="1">Microtubule organizing center</location>
        <location evidence="1">Centrosome</location>
        <location evidence="1">Centriole</location>
    </subcellularLocation>
</comment>
<evidence type="ECO:0000256" key="5">
    <source>
        <dbReference type="ARBA" id="ARBA00022794"/>
    </source>
</evidence>
<protein>
    <recommendedName>
        <fullName evidence="8">Centriolar and ciliogenesis-associated protein HYLS1 C-terminal domain-containing protein</fullName>
    </recommendedName>
</protein>
<evidence type="ECO:0000256" key="1">
    <source>
        <dbReference type="ARBA" id="ARBA00004114"/>
    </source>
</evidence>
<evidence type="ECO:0000313" key="10">
    <source>
        <dbReference type="EMBL" id="CBY38807.1"/>
    </source>
</evidence>
<dbReference type="PANTHER" id="PTHR34174:SF1">
    <property type="entry name" value="CENTRIOLAR AND CILIOGENESIS-ASSOCIATED PROTEIN HYLS1"/>
    <property type="match status" value="1"/>
</dbReference>
<keyword evidence="6" id="KW-0206">Cytoskeleton</keyword>
<name>E4YLK9_OIKDI</name>
<dbReference type="Proteomes" id="UP000011014">
    <property type="component" value="Unassembled WGS sequence"/>
</dbReference>
<dbReference type="GO" id="GO:0060271">
    <property type="term" value="P:cilium assembly"/>
    <property type="evidence" value="ECO:0007669"/>
    <property type="project" value="TreeGrafter"/>
</dbReference>
<dbReference type="Pfam" id="PF15311">
    <property type="entry name" value="HYLS1_C"/>
    <property type="match status" value="1"/>
</dbReference>
<organism evidence="9">
    <name type="scientific">Oikopleura dioica</name>
    <name type="common">Tunicate</name>
    <dbReference type="NCBI Taxonomy" id="34765"/>
    <lineage>
        <taxon>Eukaryota</taxon>
        <taxon>Metazoa</taxon>
        <taxon>Chordata</taxon>
        <taxon>Tunicata</taxon>
        <taxon>Appendicularia</taxon>
        <taxon>Copelata</taxon>
        <taxon>Oikopleuridae</taxon>
        <taxon>Oikopleura</taxon>
    </lineage>
</organism>
<reference evidence="9" key="1">
    <citation type="journal article" date="2010" name="Science">
        <title>Plasticity of animal genome architecture unmasked by rapid evolution of a pelagic tunicate.</title>
        <authorList>
            <person name="Denoeud F."/>
            <person name="Henriet S."/>
            <person name="Mungpakdee S."/>
            <person name="Aury J.M."/>
            <person name="Da Silva C."/>
            <person name="Brinkmann H."/>
            <person name="Mikhaleva J."/>
            <person name="Olsen L.C."/>
            <person name="Jubin C."/>
            <person name="Canestro C."/>
            <person name="Bouquet J.M."/>
            <person name="Danks G."/>
            <person name="Poulain J."/>
            <person name="Campsteijn C."/>
            <person name="Adamski M."/>
            <person name="Cross I."/>
            <person name="Yadetie F."/>
            <person name="Muffato M."/>
            <person name="Louis A."/>
            <person name="Butcher S."/>
            <person name="Tsagkogeorga G."/>
            <person name="Konrad A."/>
            <person name="Singh S."/>
            <person name="Jensen M.F."/>
            <person name="Cong E.H."/>
            <person name="Eikeseth-Otteraa H."/>
            <person name="Noel B."/>
            <person name="Anthouard V."/>
            <person name="Porcel B.M."/>
            <person name="Kachouri-Lafond R."/>
            <person name="Nishino A."/>
            <person name="Ugolini M."/>
            <person name="Chourrout P."/>
            <person name="Nishida H."/>
            <person name="Aasland R."/>
            <person name="Huzurbazar S."/>
            <person name="Westhof E."/>
            <person name="Delsuc F."/>
            <person name="Lehrach H."/>
            <person name="Reinhardt R."/>
            <person name="Weissenbach J."/>
            <person name="Roy S.W."/>
            <person name="Artiguenave F."/>
            <person name="Postlethwait J.H."/>
            <person name="Manak J.R."/>
            <person name="Thompson E.M."/>
            <person name="Jaillon O."/>
            <person name="Du Pasquier L."/>
            <person name="Boudinot P."/>
            <person name="Liberles D.A."/>
            <person name="Volff J.N."/>
            <person name="Philippe H."/>
            <person name="Lenhard B."/>
            <person name="Roest Crollius H."/>
            <person name="Wincker P."/>
            <person name="Chourrout D."/>
        </authorList>
    </citation>
    <scope>NUCLEOTIDE SEQUENCE [LARGE SCALE GENOMIC DNA]</scope>
</reference>
<dbReference type="AlphaFoldDB" id="E4YLK9"/>
<dbReference type="InterPro" id="IPR027918">
    <property type="entry name" value="HYLS1_C_dom"/>
</dbReference>
<dbReference type="EMBL" id="FN655331">
    <property type="protein sequence ID" value="CBY38807.1"/>
    <property type="molecule type" value="Genomic_DNA"/>
</dbReference>